<evidence type="ECO:0000313" key="4">
    <source>
        <dbReference type="EMBL" id="MFD2916815.1"/>
    </source>
</evidence>
<name>A0ABW5ZUU9_9FLAO</name>
<feature type="domain" description="Recombinase" evidence="3">
    <location>
        <begin position="157"/>
        <end position="277"/>
    </location>
</feature>
<dbReference type="InterPro" id="IPR036162">
    <property type="entry name" value="Resolvase-like_N_sf"/>
</dbReference>
<dbReference type="InterPro" id="IPR050639">
    <property type="entry name" value="SSR_resolvase"/>
</dbReference>
<evidence type="ECO:0000259" key="3">
    <source>
        <dbReference type="PROSITE" id="PS51737"/>
    </source>
</evidence>
<dbReference type="Gene3D" id="3.90.1750.20">
    <property type="entry name" value="Putative Large Serine Recombinase, Chain B, Domain 2"/>
    <property type="match status" value="1"/>
</dbReference>
<dbReference type="SMART" id="SM00857">
    <property type="entry name" value="Resolvase"/>
    <property type="match status" value="1"/>
</dbReference>
<feature type="domain" description="Resolvase/invertase-type recombinase catalytic" evidence="2">
    <location>
        <begin position="2"/>
        <end position="149"/>
    </location>
</feature>
<accession>A0ABW5ZUU9</accession>
<proteinExistence type="predicted"/>
<dbReference type="PROSITE" id="PS51737">
    <property type="entry name" value="RECOMBINASE_DNA_BIND"/>
    <property type="match status" value="1"/>
</dbReference>
<protein>
    <submittedName>
        <fullName evidence="4">Recombinase family protein</fullName>
    </submittedName>
</protein>
<dbReference type="InterPro" id="IPR011109">
    <property type="entry name" value="DNA_bind_recombinase_dom"/>
</dbReference>
<dbReference type="Pfam" id="PF07508">
    <property type="entry name" value="Recombinase"/>
    <property type="match status" value="1"/>
</dbReference>
<keyword evidence="1" id="KW-0175">Coiled coil</keyword>
<evidence type="ECO:0000259" key="2">
    <source>
        <dbReference type="PROSITE" id="PS51736"/>
    </source>
</evidence>
<dbReference type="Pfam" id="PF00239">
    <property type="entry name" value="Resolvase"/>
    <property type="match status" value="1"/>
</dbReference>
<dbReference type="Gene3D" id="3.40.50.1390">
    <property type="entry name" value="Resolvase, N-terminal catalytic domain"/>
    <property type="match status" value="1"/>
</dbReference>
<dbReference type="SUPFAM" id="SSF53041">
    <property type="entry name" value="Resolvase-like"/>
    <property type="match status" value="1"/>
</dbReference>
<reference evidence="5" key="1">
    <citation type="journal article" date="2019" name="Int. J. Syst. Evol. Microbiol.">
        <title>The Global Catalogue of Microorganisms (GCM) 10K type strain sequencing project: providing services to taxonomists for standard genome sequencing and annotation.</title>
        <authorList>
            <consortium name="The Broad Institute Genomics Platform"/>
            <consortium name="The Broad Institute Genome Sequencing Center for Infectious Disease"/>
            <person name="Wu L."/>
            <person name="Ma J."/>
        </authorList>
    </citation>
    <scope>NUCLEOTIDE SEQUENCE [LARGE SCALE GENOMIC DNA]</scope>
    <source>
        <strain evidence="5">KCTC 32514</strain>
    </source>
</reference>
<evidence type="ECO:0000313" key="5">
    <source>
        <dbReference type="Proteomes" id="UP001597548"/>
    </source>
</evidence>
<feature type="coiled-coil region" evidence="1">
    <location>
        <begin position="355"/>
        <end position="431"/>
    </location>
</feature>
<sequence length="494" mass="57229">MNVGIFVRVSVIDKKNKESPEIHEERARQFAFSKGWNVVRVYVLPGISGKTTLNQVETQKMLNDIKMGVIEGIIFSKLARLARNTEELLFYSKYFQEHNASLISLSESIDTSTSSGRLFYTMISAMGQWERENNLERMLASIETRRSMGKFTGGTVSHGFTIVDAKVVINKEEAPVRRLMFDLFLEHQRMSTVARKLNDKGYRTRKDKAWSDTTIRRLLKNTDAKGMRKFNYKTPVTKDNPTGLKPQSEWEYLKCPQLVSEEKWESVNAIIREQEKGSIFKQPLNKRIHLFTNIIKCEHGHKMSIKSRSNRYTCKECKYGIGKEDLEDIFLTRLKQFLKSNDELSEYNKSNAIEIKLKEDEIEFAENKFKKVKKRLDKLVELNLSGEIPTVGFKKHYEPVFLKTEQLRQNIKDLQLELEALQNAKSSFNEIASKSLEFYNNWGNLDRAEKRSIIESTTTEILFNNKTINFKMKKVAPLSSLELNNNGQHCGIIS</sequence>
<dbReference type="InterPro" id="IPR038109">
    <property type="entry name" value="DNA_bind_recomb_sf"/>
</dbReference>
<organism evidence="4 5">
    <name type="scientific">Psychroserpens luteus</name>
    <dbReference type="NCBI Taxonomy" id="1434066"/>
    <lineage>
        <taxon>Bacteria</taxon>
        <taxon>Pseudomonadati</taxon>
        <taxon>Bacteroidota</taxon>
        <taxon>Flavobacteriia</taxon>
        <taxon>Flavobacteriales</taxon>
        <taxon>Flavobacteriaceae</taxon>
        <taxon>Psychroserpens</taxon>
    </lineage>
</organism>
<dbReference type="Proteomes" id="UP001597548">
    <property type="component" value="Unassembled WGS sequence"/>
</dbReference>
<dbReference type="PANTHER" id="PTHR30461:SF23">
    <property type="entry name" value="DNA RECOMBINASE-RELATED"/>
    <property type="match status" value="1"/>
</dbReference>
<keyword evidence="5" id="KW-1185">Reference proteome</keyword>
<gene>
    <name evidence="4" type="ORF">ACFS29_14260</name>
</gene>
<dbReference type="RefSeq" id="WP_194506324.1">
    <property type="nucleotide sequence ID" value="NZ_JADILU010000001.1"/>
</dbReference>
<dbReference type="CDD" id="cd00338">
    <property type="entry name" value="Ser_Recombinase"/>
    <property type="match status" value="1"/>
</dbReference>
<dbReference type="PROSITE" id="PS51736">
    <property type="entry name" value="RECOMBINASES_3"/>
    <property type="match status" value="1"/>
</dbReference>
<dbReference type="PANTHER" id="PTHR30461">
    <property type="entry name" value="DNA-INVERTASE FROM LAMBDOID PROPHAGE"/>
    <property type="match status" value="1"/>
</dbReference>
<evidence type="ECO:0000256" key="1">
    <source>
        <dbReference type="SAM" id="Coils"/>
    </source>
</evidence>
<dbReference type="InterPro" id="IPR006119">
    <property type="entry name" value="Resolv_N"/>
</dbReference>
<comment type="caution">
    <text evidence="4">The sequence shown here is derived from an EMBL/GenBank/DDBJ whole genome shotgun (WGS) entry which is preliminary data.</text>
</comment>
<dbReference type="EMBL" id="JBHUOS010000010">
    <property type="protein sequence ID" value="MFD2916815.1"/>
    <property type="molecule type" value="Genomic_DNA"/>
</dbReference>